<gene>
    <name evidence="3" type="ORF">V6R90_03680</name>
</gene>
<dbReference type="CDD" id="cd16936">
    <property type="entry name" value="HATPase_RsbW-like"/>
    <property type="match status" value="1"/>
</dbReference>
<evidence type="ECO:0000313" key="3">
    <source>
        <dbReference type="EMBL" id="MEQ7846366.1"/>
    </source>
</evidence>
<dbReference type="InterPro" id="IPR036890">
    <property type="entry name" value="HATPase_C_sf"/>
</dbReference>
<dbReference type="RefSeq" id="WP_193660940.1">
    <property type="nucleotide sequence ID" value="NZ_BAAAMM010000001.1"/>
</dbReference>
<dbReference type="Gene3D" id="3.30.565.10">
    <property type="entry name" value="Histidine kinase-like ATPase, C-terminal domain"/>
    <property type="match status" value="1"/>
</dbReference>
<dbReference type="SUPFAM" id="SSF55874">
    <property type="entry name" value="ATPase domain of HSP90 chaperone/DNA topoisomerase II/histidine kinase"/>
    <property type="match status" value="1"/>
</dbReference>
<dbReference type="EMBL" id="JBEGDP010000002">
    <property type="protein sequence ID" value="MEQ7846366.1"/>
    <property type="molecule type" value="Genomic_DNA"/>
</dbReference>
<keyword evidence="3" id="KW-0808">Transferase</keyword>
<name>A0ABV1NV35_9ACTN</name>
<dbReference type="Proteomes" id="UP001482520">
    <property type="component" value="Unassembled WGS sequence"/>
</dbReference>
<keyword evidence="3" id="KW-0067">ATP-binding</keyword>
<keyword evidence="3" id="KW-0547">Nucleotide-binding</keyword>
<reference evidence="3 4" key="1">
    <citation type="submission" date="2024-02" db="EMBL/GenBank/DDBJ databases">
        <title>Full genome sequence of Nocardioides kribbensis.</title>
        <authorList>
            <person name="Poletto B.L."/>
            <person name="Silva G."/>
            <person name="Galante D."/>
            <person name="Campos K.R."/>
            <person name="Santos M.B.N."/>
            <person name="Sacchi C.T."/>
        </authorList>
    </citation>
    <scope>NUCLEOTIDE SEQUENCE [LARGE SCALE GENOMIC DNA]</scope>
    <source>
        <strain evidence="3 4">O4R</strain>
    </source>
</reference>
<dbReference type="InterPro" id="IPR003594">
    <property type="entry name" value="HATPase_dom"/>
</dbReference>
<dbReference type="GO" id="GO:0004673">
    <property type="term" value="F:protein histidine kinase activity"/>
    <property type="evidence" value="ECO:0007669"/>
    <property type="project" value="UniProtKB-EC"/>
</dbReference>
<dbReference type="Pfam" id="PF13581">
    <property type="entry name" value="HATPase_c_2"/>
    <property type="match status" value="1"/>
</dbReference>
<keyword evidence="1" id="KW-0418">Kinase</keyword>
<keyword evidence="4" id="KW-1185">Reference proteome</keyword>
<evidence type="ECO:0000313" key="4">
    <source>
        <dbReference type="Proteomes" id="UP001482520"/>
    </source>
</evidence>
<dbReference type="InterPro" id="IPR050267">
    <property type="entry name" value="Anti-sigma-factor_SerPK"/>
</dbReference>
<feature type="domain" description="Histidine kinase/HSP90-like ATPase" evidence="2">
    <location>
        <begin position="28"/>
        <end position="150"/>
    </location>
</feature>
<comment type="caution">
    <text evidence="3">The sequence shown here is derived from an EMBL/GenBank/DDBJ whole genome shotgun (WGS) entry which is preliminary data.</text>
</comment>
<keyword evidence="1" id="KW-0723">Serine/threonine-protein kinase</keyword>
<organism evidence="3 4">
    <name type="scientific">Nocardioides kribbensis</name>
    <dbReference type="NCBI Taxonomy" id="305517"/>
    <lineage>
        <taxon>Bacteria</taxon>
        <taxon>Bacillati</taxon>
        <taxon>Actinomycetota</taxon>
        <taxon>Actinomycetes</taxon>
        <taxon>Propionibacteriales</taxon>
        <taxon>Nocardioidaceae</taxon>
        <taxon>Nocardioides</taxon>
    </lineage>
</organism>
<accession>A0ABV1NV35</accession>
<evidence type="ECO:0000259" key="2">
    <source>
        <dbReference type="Pfam" id="PF13581"/>
    </source>
</evidence>
<proteinExistence type="predicted"/>
<dbReference type="EC" id="2.7.13.3" evidence="3"/>
<dbReference type="PANTHER" id="PTHR35526:SF3">
    <property type="entry name" value="ANTI-SIGMA-F FACTOR RSBW"/>
    <property type="match status" value="1"/>
</dbReference>
<evidence type="ECO:0000256" key="1">
    <source>
        <dbReference type="ARBA" id="ARBA00022527"/>
    </source>
</evidence>
<dbReference type="GO" id="GO:0005524">
    <property type="term" value="F:ATP binding"/>
    <property type="evidence" value="ECO:0007669"/>
    <property type="project" value="UniProtKB-KW"/>
</dbReference>
<sequence>MTESSTLQALPDRLELSAPASEEMLDLVHVLLEHLWQQHEEVPVAERMRVEMAVIEILANVIEHAFEVDAGRPAADERGDGRRFTITLGVTDAEVLIDLADNGEPAAIDLSRVTMPDEDAESGRGLALALASLTDLSFHSADGRNHWSMRCDLS</sequence>
<protein>
    <submittedName>
        <fullName evidence="3">ATP-binding protein</fullName>
        <ecNumber evidence="3">2.7.13.3</ecNumber>
    </submittedName>
</protein>
<dbReference type="PANTHER" id="PTHR35526">
    <property type="entry name" value="ANTI-SIGMA-F FACTOR RSBW-RELATED"/>
    <property type="match status" value="1"/>
</dbReference>